<evidence type="ECO:0000256" key="2">
    <source>
        <dbReference type="ARBA" id="ARBA00005906"/>
    </source>
</evidence>
<dbReference type="InterPro" id="IPR002635">
    <property type="entry name" value="Chorion"/>
</dbReference>
<evidence type="ECO:0000256" key="3">
    <source>
        <dbReference type="ARBA" id="ARBA00022737"/>
    </source>
</evidence>
<keyword evidence="3" id="KW-0677">Repeat</keyword>
<evidence type="ECO:0000313" key="5">
    <source>
        <dbReference type="EMBL" id="BAS21375.1"/>
    </source>
</evidence>
<sequence>MRTGQRSRTSTLLSPLVLLTEEVSPSSPPTVGVCGSLPFLGTADYAGEFPTYGAGGINYGCDDGGVGMASPMREASATLVVSATVLDIVSVMEATPETDADVDVVESTDSMN</sequence>
<gene>
    <name evidence="5" type="primary">BmCho-10</name>
</gene>
<accession>A0A0K2S3H1</accession>
<dbReference type="Pfam" id="PF01723">
    <property type="entry name" value="Chorion_1"/>
    <property type="match status" value="1"/>
</dbReference>
<reference evidence="5" key="1">
    <citation type="journal article" date="2015" name="Sci. Data">
        <title>Construction, complete sequence, and annotation of a BAC contig covering the silkworm chorion locus.</title>
        <authorList>
            <person name="Chen Z."/>
            <person name="Nohata J."/>
            <person name="Guo H."/>
            <person name="Li S."/>
            <person name="Liu J."/>
            <person name="Guo Y."/>
            <person name="Yamamoto K."/>
            <person name="Kadono-Okuda K."/>
            <person name="Liu C."/>
            <person name="Arunkumar K.P."/>
            <person name="Nagaraju J."/>
            <person name="Zhang Y."/>
            <person name="Liu S."/>
            <person name="Labropoulou V."/>
            <person name="Swevers L."/>
            <person name="Tsitoura P."/>
            <person name="Iatrou K."/>
            <person name="Gopinathan K.P."/>
            <person name="Goldsmith M.R."/>
            <person name="Xia Q."/>
            <person name="Mita K."/>
        </authorList>
    </citation>
    <scope>NUCLEOTIDE SEQUENCE</scope>
</reference>
<dbReference type="GO" id="GO:0005213">
    <property type="term" value="F:structural constituent of egg chorion"/>
    <property type="evidence" value="ECO:0007669"/>
    <property type="project" value="InterPro"/>
</dbReference>
<comment type="similarity">
    <text evidence="2 4">Belongs to the chorion protein family.</text>
</comment>
<proteinExistence type="inferred from homology"/>
<dbReference type="GO" id="GO:0007304">
    <property type="term" value="P:chorion-containing eggshell formation"/>
    <property type="evidence" value="ECO:0007669"/>
    <property type="project" value="InterPro"/>
</dbReference>
<dbReference type="GO" id="GO:0042600">
    <property type="term" value="C:egg chorion"/>
    <property type="evidence" value="ECO:0007669"/>
    <property type="project" value="InterPro"/>
</dbReference>
<comment type="function">
    <text evidence="1">This protein is one of many from the eggshell of the silk moth.</text>
</comment>
<protein>
    <submittedName>
        <fullName evidence="5">Chorion early B</fullName>
    </submittedName>
</protein>
<evidence type="ECO:0000256" key="4">
    <source>
        <dbReference type="RuleBase" id="RU004378"/>
    </source>
</evidence>
<dbReference type="AlphaFoldDB" id="A0A0K2S3H1"/>
<name>A0A0K2S3H1_BOMMO</name>
<dbReference type="EMBL" id="AB999997">
    <property type="protein sequence ID" value="BAS21375.1"/>
    <property type="molecule type" value="Genomic_DNA"/>
</dbReference>
<organism evidence="5">
    <name type="scientific">Bombyx mori</name>
    <name type="common">Silk moth</name>
    <dbReference type="NCBI Taxonomy" id="7091"/>
    <lineage>
        <taxon>Eukaryota</taxon>
        <taxon>Metazoa</taxon>
        <taxon>Ecdysozoa</taxon>
        <taxon>Arthropoda</taxon>
        <taxon>Hexapoda</taxon>
        <taxon>Insecta</taxon>
        <taxon>Pterygota</taxon>
        <taxon>Neoptera</taxon>
        <taxon>Endopterygota</taxon>
        <taxon>Lepidoptera</taxon>
        <taxon>Glossata</taxon>
        <taxon>Ditrysia</taxon>
        <taxon>Bombycoidea</taxon>
        <taxon>Bombycidae</taxon>
        <taxon>Bombycinae</taxon>
        <taxon>Bombyx</taxon>
    </lineage>
</organism>
<evidence type="ECO:0000256" key="1">
    <source>
        <dbReference type="ARBA" id="ARBA00003434"/>
    </source>
</evidence>